<keyword evidence="3" id="KW-0812">Transmembrane</keyword>
<dbReference type="GO" id="GO:0003677">
    <property type="term" value="F:DNA binding"/>
    <property type="evidence" value="ECO:0007669"/>
    <property type="project" value="UniProtKB-UniRule"/>
</dbReference>
<gene>
    <name evidence="5" type="ORF">FHU10_2243</name>
</gene>
<dbReference type="GO" id="GO:0006355">
    <property type="term" value="P:regulation of DNA-templated transcription"/>
    <property type="evidence" value="ECO:0007669"/>
    <property type="project" value="InterPro"/>
</dbReference>
<dbReference type="SUPFAM" id="SSF46894">
    <property type="entry name" value="C-terminal effector domain of the bipartite response regulators"/>
    <property type="match status" value="1"/>
</dbReference>
<feature type="domain" description="OmpR/PhoB-type" evidence="4">
    <location>
        <begin position="1"/>
        <end position="87"/>
    </location>
</feature>
<dbReference type="GO" id="GO:0000160">
    <property type="term" value="P:phosphorelay signal transduction system"/>
    <property type="evidence" value="ECO:0007669"/>
    <property type="project" value="InterPro"/>
</dbReference>
<keyword evidence="1 2" id="KW-0238">DNA-binding</keyword>
<dbReference type="Gene3D" id="1.10.10.10">
    <property type="entry name" value="Winged helix-like DNA-binding domain superfamily/Winged helix DNA-binding domain"/>
    <property type="match status" value="1"/>
</dbReference>
<evidence type="ECO:0000256" key="1">
    <source>
        <dbReference type="ARBA" id="ARBA00023125"/>
    </source>
</evidence>
<reference evidence="5" key="2">
    <citation type="submission" date="2019-08" db="EMBL/GenBank/DDBJ databases">
        <title>Investigation of anaerobic lignin degradation for improved lignocellulosic biofuels.</title>
        <authorList>
            <person name="Deangelis K.PhD."/>
        </authorList>
    </citation>
    <scope>NUCLEOTIDE SEQUENCE [LARGE SCALE GENOMIC DNA]</scope>
    <source>
        <strain evidence="5">128R</strain>
    </source>
</reference>
<protein>
    <submittedName>
        <fullName evidence="5">Transcriptional regulator</fullName>
    </submittedName>
</protein>
<dbReference type="InterPro" id="IPR036388">
    <property type="entry name" value="WH-like_DNA-bd_sf"/>
</dbReference>
<dbReference type="AlphaFoldDB" id="A0A542BGS8"/>
<organism evidence="5">
    <name type="scientific">Serratia fonticola</name>
    <dbReference type="NCBI Taxonomy" id="47917"/>
    <lineage>
        <taxon>Bacteria</taxon>
        <taxon>Pseudomonadati</taxon>
        <taxon>Pseudomonadota</taxon>
        <taxon>Gammaproteobacteria</taxon>
        <taxon>Enterobacterales</taxon>
        <taxon>Yersiniaceae</taxon>
        <taxon>Serratia</taxon>
    </lineage>
</organism>
<name>A0A542BGS8_SERFO</name>
<reference evidence="5" key="1">
    <citation type="submission" date="2019-06" db="EMBL/GenBank/DDBJ databases">
        <authorList>
            <person name="Deangelis K."/>
            <person name="Huntemann M."/>
            <person name="Clum A."/>
            <person name="Pillay M."/>
            <person name="Palaniappan K."/>
            <person name="Varghese N."/>
            <person name="Mikhailova N."/>
            <person name="Stamatis D."/>
            <person name="Reddy T."/>
            <person name="Daum C."/>
            <person name="Shapiro N."/>
            <person name="Ivanova N."/>
            <person name="Kyrpides N."/>
            <person name="Woyke T."/>
        </authorList>
    </citation>
    <scope>NUCLEOTIDE SEQUENCE [LARGE SCALE GENOMIC DNA]</scope>
    <source>
        <strain evidence="5">128R</strain>
    </source>
</reference>
<evidence type="ECO:0000256" key="3">
    <source>
        <dbReference type="SAM" id="Phobius"/>
    </source>
</evidence>
<evidence type="ECO:0000313" key="5">
    <source>
        <dbReference type="EMBL" id="TVZ69713.1"/>
    </source>
</evidence>
<dbReference type="SMART" id="SM00862">
    <property type="entry name" value="Trans_reg_C"/>
    <property type="match status" value="1"/>
</dbReference>
<accession>A0A542BGS8</accession>
<proteinExistence type="predicted"/>
<evidence type="ECO:0000259" key="4">
    <source>
        <dbReference type="PROSITE" id="PS51755"/>
    </source>
</evidence>
<sequence>MINGSYVQEGKKLTDTANRILSLLIAAPGEVFERNYLLESVWESAGHTSSSASLSQYISILRKILTSLIDIEETIISVPKVGFFFSPDISVTVYESPEATPASAPVPVIVNHEDVAVKEKSYRKVYIGCGLIIFALLIANILVYMQPKSTPRYNQLYDIGEMGECKLSSYEQVPSDIHQRLLDAVLLIQPDMKQKCSEHPAQVIIQAQRSVLYGSRGRMFYSFCPTDKESGKIIYCENHNAYNWEMK</sequence>
<keyword evidence="3" id="KW-0472">Membrane</keyword>
<dbReference type="InterPro" id="IPR001867">
    <property type="entry name" value="OmpR/PhoB-type_DNA-bd"/>
</dbReference>
<dbReference type="EMBL" id="VISQ01000001">
    <property type="protein sequence ID" value="TVZ69713.1"/>
    <property type="molecule type" value="Genomic_DNA"/>
</dbReference>
<feature type="DNA-binding region" description="OmpR/PhoB-type" evidence="2">
    <location>
        <begin position="1"/>
        <end position="87"/>
    </location>
</feature>
<evidence type="ECO:0000256" key="2">
    <source>
        <dbReference type="PROSITE-ProRule" id="PRU01091"/>
    </source>
</evidence>
<keyword evidence="3" id="KW-1133">Transmembrane helix</keyword>
<dbReference type="PROSITE" id="PS51755">
    <property type="entry name" value="OMPR_PHOB"/>
    <property type="match status" value="1"/>
</dbReference>
<dbReference type="InterPro" id="IPR016032">
    <property type="entry name" value="Sig_transdc_resp-reg_C-effctor"/>
</dbReference>
<dbReference type="Pfam" id="PF00486">
    <property type="entry name" value="Trans_reg_C"/>
    <property type="match status" value="1"/>
</dbReference>
<comment type="caution">
    <text evidence="5">The sequence shown here is derived from an EMBL/GenBank/DDBJ whole genome shotgun (WGS) entry which is preliminary data.</text>
</comment>
<feature type="transmembrane region" description="Helical" evidence="3">
    <location>
        <begin position="125"/>
        <end position="145"/>
    </location>
</feature>